<accession>A0A090W4J9</accession>
<evidence type="ECO:0000313" key="1">
    <source>
        <dbReference type="EMBL" id="GAL62432.1"/>
    </source>
</evidence>
<gene>
    <name evidence="2" type="ORF">JCM19274_4265</name>
    <name evidence="1" type="ORF">JCM19300_2485</name>
</gene>
<name>A0A090W4J9_9FLAO</name>
<proteinExistence type="predicted"/>
<dbReference type="Proteomes" id="UP000029644">
    <property type="component" value="Unassembled WGS sequence"/>
</dbReference>
<dbReference type="EMBL" id="BBNQ01000006">
    <property type="protein sequence ID" value="GAL62432.1"/>
    <property type="molecule type" value="Genomic_DNA"/>
</dbReference>
<dbReference type="Proteomes" id="UP000029643">
    <property type="component" value="Unassembled WGS sequence"/>
</dbReference>
<organism evidence="1 4">
    <name type="scientific">Algibacter lectus</name>
    <dbReference type="NCBI Taxonomy" id="221126"/>
    <lineage>
        <taxon>Bacteria</taxon>
        <taxon>Pseudomonadati</taxon>
        <taxon>Bacteroidota</taxon>
        <taxon>Flavobacteriia</taxon>
        <taxon>Flavobacteriales</taxon>
        <taxon>Flavobacteriaceae</taxon>
        <taxon>Algibacter</taxon>
    </lineage>
</organism>
<evidence type="ECO:0000313" key="4">
    <source>
        <dbReference type="Proteomes" id="UP000029644"/>
    </source>
</evidence>
<dbReference type="AlphaFoldDB" id="A0A090W4J9"/>
<dbReference type="EMBL" id="BBNU01000005">
    <property type="protein sequence ID" value="GAL79180.1"/>
    <property type="molecule type" value="Genomic_DNA"/>
</dbReference>
<evidence type="ECO:0000313" key="2">
    <source>
        <dbReference type="EMBL" id="GAL79180.1"/>
    </source>
</evidence>
<reference evidence="3 4" key="1">
    <citation type="journal article" date="2014" name="Genome Announc.">
        <title>Draft Genome Sequences of Marine Flavobacterium Algibacter lectus Strains SS8 and NR4.</title>
        <authorList>
            <person name="Takatani N."/>
            <person name="Nakanishi M."/>
            <person name="Meirelles P."/>
            <person name="Mino S."/>
            <person name="Suda W."/>
            <person name="Oshima K."/>
            <person name="Hattori M."/>
            <person name="Ohkuma M."/>
            <person name="Hosokawa M."/>
            <person name="Miyashita K."/>
            <person name="Thompson F.L."/>
            <person name="Niwa A."/>
            <person name="Sawabe T."/>
            <person name="Sawabe T."/>
        </authorList>
    </citation>
    <scope>NUCLEOTIDE SEQUENCE [LARGE SCALE GENOMIC DNA]</scope>
    <source>
        <strain evidence="2">JCM 19274</strain>
        <strain evidence="1 4">JCM 19300</strain>
        <strain evidence="3">JCM19274</strain>
    </source>
</reference>
<protein>
    <submittedName>
        <fullName evidence="1">Uncharacterized protein</fullName>
    </submittedName>
</protein>
<sequence length="39" mass="4442">MSSFCVVAPMQHKKASSDSPTLVVTHPKKYFKNKYKKSL</sequence>
<comment type="caution">
    <text evidence="1">The sequence shown here is derived from an EMBL/GenBank/DDBJ whole genome shotgun (WGS) entry which is preliminary data.</text>
</comment>
<evidence type="ECO:0000313" key="3">
    <source>
        <dbReference type="Proteomes" id="UP000029643"/>
    </source>
</evidence>